<dbReference type="PANTHER" id="PTHR24153">
    <property type="entry name" value="ESPIN"/>
    <property type="match status" value="1"/>
</dbReference>
<evidence type="ECO:0000256" key="2">
    <source>
        <dbReference type="ARBA" id="ARBA00023043"/>
    </source>
</evidence>
<dbReference type="RefSeq" id="XP_008482318.1">
    <property type="nucleotide sequence ID" value="XM_008484096.2"/>
</dbReference>
<dbReference type="STRING" id="121845.A0A1S3DHY2"/>
<dbReference type="KEGG" id="dci:103519017"/>
<keyword evidence="1" id="KW-0677">Repeat</keyword>
<evidence type="ECO:0000256" key="1">
    <source>
        <dbReference type="ARBA" id="ARBA00022737"/>
    </source>
</evidence>
<protein>
    <submittedName>
        <fullName evidence="5">Uncharacterized protein LOC103519017</fullName>
    </submittedName>
</protein>
<dbReference type="AlphaFoldDB" id="A0A1S3DHY2"/>
<organism evidence="4 5">
    <name type="scientific">Diaphorina citri</name>
    <name type="common">Asian citrus psyllid</name>
    <dbReference type="NCBI Taxonomy" id="121845"/>
    <lineage>
        <taxon>Eukaryota</taxon>
        <taxon>Metazoa</taxon>
        <taxon>Ecdysozoa</taxon>
        <taxon>Arthropoda</taxon>
        <taxon>Hexapoda</taxon>
        <taxon>Insecta</taxon>
        <taxon>Pterygota</taxon>
        <taxon>Neoptera</taxon>
        <taxon>Paraneoptera</taxon>
        <taxon>Hemiptera</taxon>
        <taxon>Sternorrhyncha</taxon>
        <taxon>Psylloidea</taxon>
        <taxon>Psyllidae</taxon>
        <taxon>Diaphorininae</taxon>
        <taxon>Diaphorina</taxon>
    </lineage>
</organism>
<dbReference type="GO" id="GO:0005737">
    <property type="term" value="C:cytoplasm"/>
    <property type="evidence" value="ECO:0007669"/>
    <property type="project" value="TreeGrafter"/>
</dbReference>
<dbReference type="GeneID" id="103519017"/>
<dbReference type="GO" id="GO:0051017">
    <property type="term" value="P:actin filament bundle assembly"/>
    <property type="evidence" value="ECO:0007669"/>
    <property type="project" value="TreeGrafter"/>
</dbReference>
<dbReference type="GO" id="GO:0051015">
    <property type="term" value="F:actin filament binding"/>
    <property type="evidence" value="ECO:0007669"/>
    <property type="project" value="TreeGrafter"/>
</dbReference>
<dbReference type="Proteomes" id="UP000079169">
    <property type="component" value="Unplaced"/>
</dbReference>
<evidence type="ECO:0000256" key="3">
    <source>
        <dbReference type="SAM" id="MobiDB-lite"/>
    </source>
</evidence>
<evidence type="ECO:0000313" key="4">
    <source>
        <dbReference type="Proteomes" id="UP000079169"/>
    </source>
</evidence>
<dbReference type="PANTHER" id="PTHR24153:SF8">
    <property type="entry name" value="FORKED, ISOFORM F"/>
    <property type="match status" value="1"/>
</dbReference>
<feature type="compositionally biased region" description="Pro residues" evidence="3">
    <location>
        <begin position="16"/>
        <end position="26"/>
    </location>
</feature>
<dbReference type="PaxDb" id="121845-A0A1S3DHY2"/>
<evidence type="ECO:0000313" key="5">
    <source>
        <dbReference type="RefSeq" id="XP_008482318.1"/>
    </source>
</evidence>
<sequence length="173" mass="19681">MNMTSECLKAEQKSDVPPPPPLPPNMVEPAEENAKERQTHQPLATISIQDLNSVQLRRTVAGKTMSVPLNVPGVPANMPFSNQKNDLIAELKMSKDIIGIKKMKVERVKMEEKQEKEIMSEISRQFSVDVFVEKVGNSGRPPWQKLKKLNPVVPLSMKRFFTIKKYLYGDFYP</sequence>
<name>A0A1S3DHY2_DIACI</name>
<dbReference type="InterPro" id="IPR052420">
    <property type="entry name" value="Espin/Espin-like"/>
</dbReference>
<proteinExistence type="predicted"/>
<feature type="region of interest" description="Disordered" evidence="3">
    <location>
        <begin position="1"/>
        <end position="39"/>
    </location>
</feature>
<accession>A0A1S3DHY2</accession>
<keyword evidence="2" id="KW-0040">ANK repeat</keyword>
<gene>
    <name evidence="5" type="primary">LOC103519017</name>
</gene>
<keyword evidence="4" id="KW-1185">Reference proteome</keyword>
<reference evidence="5" key="1">
    <citation type="submission" date="2025-08" db="UniProtKB">
        <authorList>
            <consortium name="RefSeq"/>
        </authorList>
    </citation>
    <scope>IDENTIFICATION</scope>
</reference>